<name>A0AAV1TE64_9STRA</name>
<feature type="chain" id="PRO_5043763194" description="Avirulence protein" evidence="1">
    <location>
        <begin position="21"/>
        <end position="422"/>
    </location>
</feature>
<evidence type="ECO:0000313" key="3">
    <source>
        <dbReference type="Proteomes" id="UP001162060"/>
    </source>
</evidence>
<evidence type="ECO:0000313" key="2">
    <source>
        <dbReference type="EMBL" id="CAK7912598.1"/>
    </source>
</evidence>
<dbReference type="EMBL" id="CAKLBY020000039">
    <property type="protein sequence ID" value="CAK7912598.1"/>
    <property type="molecule type" value="Genomic_DNA"/>
</dbReference>
<organism evidence="2 3">
    <name type="scientific">Peronospora matthiolae</name>
    <dbReference type="NCBI Taxonomy" id="2874970"/>
    <lineage>
        <taxon>Eukaryota</taxon>
        <taxon>Sar</taxon>
        <taxon>Stramenopiles</taxon>
        <taxon>Oomycota</taxon>
        <taxon>Peronosporomycetes</taxon>
        <taxon>Peronosporales</taxon>
        <taxon>Peronosporaceae</taxon>
        <taxon>Peronospora</taxon>
    </lineage>
</organism>
<reference evidence="2" key="1">
    <citation type="submission" date="2024-01" db="EMBL/GenBank/DDBJ databases">
        <authorList>
            <person name="Webb A."/>
        </authorList>
    </citation>
    <scope>NUCLEOTIDE SEQUENCE</scope>
    <source>
        <strain evidence="2">Pm1</strain>
    </source>
</reference>
<sequence length="422" mass="47947">MRVHSVLLLLAATPLSIIDAAQQSNQFDSLGVDDVEGSVHPAQPQSHLGNEERFVAIPESIKTLLAATKSKLQNLADEKEGSKVLVSLGLNNRVDNLFDNPAWVTYMKHNGVKNKENDMLLALKKHYTDEELSSIFIAARRFGDEDVKKIALELQVQQLFMRSSHRKSPAAMFEHLGLNTVSQLENRKLTGKEEAVRLFDSQEFFLWQAYVLRIHNGNSKKATGAMAEVLTTFYGEERLVKMLLAAKGAEEKAVRNVAAGLQSEQLQLWAKDLKLPQDVFKLYELDNVPRWKMGKLVRNEANRLFDNIEYRLWEAYVHNMHSKTEKADEAMVDVLTFFFGEQKLSSILTAARMEKGKMPLVLRLRTAQLTRWKAGDKIPKEVASLMGFKGSAIDDPERELWRAYLQDYNVRHKLSPAPKTEP</sequence>
<feature type="signal peptide" evidence="1">
    <location>
        <begin position="1"/>
        <end position="20"/>
    </location>
</feature>
<dbReference type="Proteomes" id="UP001162060">
    <property type="component" value="Unassembled WGS sequence"/>
</dbReference>
<dbReference type="AlphaFoldDB" id="A0AAV1TE64"/>
<accession>A0AAV1TE64</accession>
<comment type="caution">
    <text evidence="2">The sequence shown here is derived from an EMBL/GenBank/DDBJ whole genome shotgun (WGS) entry which is preliminary data.</text>
</comment>
<evidence type="ECO:0008006" key="4">
    <source>
        <dbReference type="Google" id="ProtNLM"/>
    </source>
</evidence>
<protein>
    <recommendedName>
        <fullName evidence="4">Avirulence protein</fullName>
    </recommendedName>
</protein>
<keyword evidence="1" id="KW-0732">Signal</keyword>
<evidence type="ECO:0000256" key="1">
    <source>
        <dbReference type="SAM" id="SignalP"/>
    </source>
</evidence>
<proteinExistence type="predicted"/>
<gene>
    <name evidence="2" type="ORF">PM001_LOCUS4588</name>
</gene>